<evidence type="ECO:0000256" key="1">
    <source>
        <dbReference type="ARBA" id="ARBA00006479"/>
    </source>
</evidence>
<dbReference type="PANTHER" id="PTHR18964">
    <property type="entry name" value="ROK (REPRESSOR, ORF, KINASE) FAMILY"/>
    <property type="match status" value="1"/>
</dbReference>
<dbReference type="RefSeq" id="WP_152229520.1">
    <property type="nucleotide sequence ID" value="NZ_BAAALV010000008.1"/>
</dbReference>
<protein>
    <submittedName>
        <fullName evidence="2">ROK family protein</fullName>
    </submittedName>
</protein>
<dbReference type="InterPro" id="IPR000600">
    <property type="entry name" value="ROK"/>
</dbReference>
<evidence type="ECO:0000313" key="3">
    <source>
        <dbReference type="Proteomes" id="UP001500784"/>
    </source>
</evidence>
<keyword evidence="3" id="KW-1185">Reference proteome</keyword>
<dbReference type="InterPro" id="IPR043129">
    <property type="entry name" value="ATPase_NBD"/>
</dbReference>
<comment type="caution">
    <text evidence="2">The sequence shown here is derived from an EMBL/GenBank/DDBJ whole genome shotgun (WGS) entry which is preliminary data.</text>
</comment>
<dbReference type="Pfam" id="PF00480">
    <property type="entry name" value="ROK"/>
    <property type="match status" value="1"/>
</dbReference>
<reference evidence="3" key="1">
    <citation type="journal article" date="2019" name="Int. J. Syst. Evol. Microbiol.">
        <title>The Global Catalogue of Microorganisms (GCM) 10K type strain sequencing project: providing services to taxonomists for standard genome sequencing and annotation.</title>
        <authorList>
            <consortium name="The Broad Institute Genomics Platform"/>
            <consortium name="The Broad Institute Genome Sequencing Center for Infectious Disease"/>
            <person name="Wu L."/>
            <person name="Ma J."/>
        </authorList>
    </citation>
    <scope>NUCLEOTIDE SEQUENCE [LARGE SCALE GENOMIC DNA]</scope>
    <source>
        <strain evidence="3">JCM 13316</strain>
    </source>
</reference>
<gene>
    <name evidence="2" type="ORF">GCM10009688_31870</name>
</gene>
<sequence length="312" mass="31134">MHSAAPPDGEGLVLALDVGGTDIKVALQDSTGVFHGLRRLPTPRDRQAPGDVIVAETARLLGEYRALASGVPIRSIGLVVPGLVDETAGIGILSANLGWRDYPFSAEVRNATGLPVAFGHDVGLAGEAEMRLGAGQGLRDAVVMVIGTGIAGAVFSDGRRVHGGGFAGEIGHAPVPGGLPCACGAVGCLETVASAGAIGRRWASHTGTDNAGAREVLAAAAAGDPTACNIWDEALEALATVISQVTAVLGSEAVILGGGLSQAGPALLGPLAGIVNSRLSFHRRPRLLLSALGQDAGLAGAGMAARDLLVPA</sequence>
<accession>A0ABP5AWL8</accession>
<organism evidence="2 3">
    <name type="scientific">Arthrobacter gandavensis</name>
    <dbReference type="NCBI Taxonomy" id="169960"/>
    <lineage>
        <taxon>Bacteria</taxon>
        <taxon>Bacillati</taxon>
        <taxon>Actinomycetota</taxon>
        <taxon>Actinomycetes</taxon>
        <taxon>Micrococcales</taxon>
        <taxon>Micrococcaceae</taxon>
        <taxon>Arthrobacter</taxon>
    </lineage>
</organism>
<dbReference type="SUPFAM" id="SSF53067">
    <property type="entry name" value="Actin-like ATPase domain"/>
    <property type="match status" value="1"/>
</dbReference>
<name>A0ABP5AWL8_9MICC</name>
<proteinExistence type="inferred from homology"/>
<comment type="similarity">
    <text evidence="1">Belongs to the ROK (NagC/XylR) family.</text>
</comment>
<dbReference type="Gene3D" id="3.30.420.40">
    <property type="match status" value="2"/>
</dbReference>
<dbReference type="PANTHER" id="PTHR18964:SF149">
    <property type="entry name" value="BIFUNCTIONAL UDP-N-ACETYLGLUCOSAMINE 2-EPIMERASE_N-ACETYLMANNOSAMINE KINASE"/>
    <property type="match status" value="1"/>
</dbReference>
<evidence type="ECO:0000313" key="2">
    <source>
        <dbReference type="EMBL" id="GAA1924436.1"/>
    </source>
</evidence>
<dbReference type="EMBL" id="BAAALV010000008">
    <property type="protein sequence ID" value="GAA1924436.1"/>
    <property type="molecule type" value="Genomic_DNA"/>
</dbReference>
<dbReference type="Proteomes" id="UP001500784">
    <property type="component" value="Unassembled WGS sequence"/>
</dbReference>